<evidence type="ECO:0000313" key="3">
    <source>
        <dbReference type="Proteomes" id="UP000034797"/>
    </source>
</evidence>
<dbReference type="Pfam" id="PF01796">
    <property type="entry name" value="OB_ChsH2_C"/>
    <property type="match status" value="1"/>
</dbReference>
<dbReference type="InterPro" id="IPR002878">
    <property type="entry name" value="ChsH2_C"/>
</dbReference>
<proteinExistence type="predicted"/>
<protein>
    <recommendedName>
        <fullName evidence="1">ChsH2 C-terminal OB-fold domain-containing protein</fullName>
    </recommendedName>
</protein>
<dbReference type="PANTHER" id="PTHR34075">
    <property type="entry name" value="BLR3430 PROTEIN"/>
    <property type="match status" value="1"/>
</dbReference>
<name>A0A0G1NR01_9BACT</name>
<dbReference type="EMBL" id="LCJW01000007">
    <property type="protein sequence ID" value="KKT86609.1"/>
    <property type="molecule type" value="Genomic_DNA"/>
</dbReference>
<organism evidence="2 3">
    <name type="scientific">Candidatus Collierbacteria bacterium GW2011_GWA2_44_99</name>
    <dbReference type="NCBI Taxonomy" id="1618380"/>
    <lineage>
        <taxon>Bacteria</taxon>
        <taxon>Candidatus Collieribacteriota</taxon>
    </lineage>
</organism>
<dbReference type="AlphaFoldDB" id="A0A0G1NR01"/>
<gene>
    <name evidence="2" type="ORF">UW84_C0007G0018</name>
</gene>
<evidence type="ECO:0000259" key="1">
    <source>
        <dbReference type="Pfam" id="PF01796"/>
    </source>
</evidence>
<dbReference type="Proteomes" id="UP000034797">
    <property type="component" value="Unassembled WGS sequence"/>
</dbReference>
<feature type="domain" description="ChsH2 C-terminal OB-fold" evidence="1">
    <location>
        <begin position="15"/>
        <end position="75"/>
    </location>
</feature>
<sequence length="96" mass="11167">MEIQKRFNRERFSFSGQGEVYSFTIIYDAPRGFTQFAPYPIALVKLKEGNLITAQLTDVDLDDIYIGMPVEMVTRKQSEDGERGLITYGYKFRPRM</sequence>
<dbReference type="SUPFAM" id="SSF50249">
    <property type="entry name" value="Nucleic acid-binding proteins"/>
    <property type="match status" value="1"/>
</dbReference>
<accession>A0A0G1NR01</accession>
<comment type="caution">
    <text evidence="2">The sequence shown here is derived from an EMBL/GenBank/DDBJ whole genome shotgun (WGS) entry which is preliminary data.</text>
</comment>
<reference evidence="2 3" key="1">
    <citation type="journal article" date="2015" name="Nature">
        <title>rRNA introns, odd ribosomes, and small enigmatic genomes across a large radiation of phyla.</title>
        <authorList>
            <person name="Brown C.T."/>
            <person name="Hug L.A."/>
            <person name="Thomas B.C."/>
            <person name="Sharon I."/>
            <person name="Castelle C.J."/>
            <person name="Singh A."/>
            <person name="Wilkins M.J."/>
            <person name="Williams K.H."/>
            <person name="Banfield J.F."/>
        </authorList>
    </citation>
    <scope>NUCLEOTIDE SEQUENCE [LARGE SCALE GENOMIC DNA]</scope>
</reference>
<dbReference type="InterPro" id="IPR052513">
    <property type="entry name" value="Thioester_dehydratase-like"/>
</dbReference>
<dbReference type="PANTHER" id="PTHR34075:SF5">
    <property type="entry name" value="BLR3430 PROTEIN"/>
    <property type="match status" value="1"/>
</dbReference>
<dbReference type="InterPro" id="IPR012340">
    <property type="entry name" value="NA-bd_OB-fold"/>
</dbReference>
<evidence type="ECO:0000313" key="2">
    <source>
        <dbReference type="EMBL" id="KKT86609.1"/>
    </source>
</evidence>